<feature type="signal peptide" evidence="1">
    <location>
        <begin position="1"/>
        <end position="23"/>
    </location>
</feature>
<dbReference type="OrthoDB" id="4864198at2"/>
<dbReference type="Pfam" id="PF13399">
    <property type="entry name" value="LytR_C"/>
    <property type="match status" value="2"/>
</dbReference>
<evidence type="ECO:0000256" key="1">
    <source>
        <dbReference type="SAM" id="SignalP"/>
    </source>
</evidence>
<feature type="chain" id="PRO_5039631864" evidence="1">
    <location>
        <begin position="24"/>
        <end position="265"/>
    </location>
</feature>
<comment type="caution">
    <text evidence="3">The sequence shown here is derived from an EMBL/GenBank/DDBJ whole genome shotgun (WGS) entry which is preliminary data.</text>
</comment>
<sequence>MAAHARRQALTVVVALTLGVTLAGCGGDAPAKRSSAVCPTLLPRPTMSIPLSSIHLNVYNAAGRNNFASQISTELKWRGLKIISLGNDPISDQRSTPKTAEIRYGNGGKQIALTLATQVKDATLYNDHRTNPSVDLVLGTHFQLVPVPPPPASKVTINVYNTTYHSGLATQVAGEMRKRGFTVDSYGNEPQGRFWPDDVAVIMYGAQGEPAARRAALSFKGARLLPIQRTGTVVDVELGNKYTSLVPVAQATPKPTPKPTAPACK</sequence>
<evidence type="ECO:0000259" key="2">
    <source>
        <dbReference type="Pfam" id="PF13399"/>
    </source>
</evidence>
<dbReference type="Gene3D" id="3.30.70.2390">
    <property type="match status" value="2"/>
</dbReference>
<proteinExistence type="predicted"/>
<gene>
    <name evidence="3" type="ORF">FGL98_19250</name>
</gene>
<protein>
    <submittedName>
        <fullName evidence="3">LytR family transcriptional regulator</fullName>
    </submittedName>
</protein>
<organism evidence="3 4">
    <name type="scientific">Leekyejoonella antrihumi</name>
    <dbReference type="NCBI Taxonomy" id="1660198"/>
    <lineage>
        <taxon>Bacteria</taxon>
        <taxon>Bacillati</taxon>
        <taxon>Actinomycetota</taxon>
        <taxon>Actinomycetes</taxon>
        <taxon>Micrococcales</taxon>
        <taxon>Dermacoccaceae</taxon>
        <taxon>Leekyejoonella</taxon>
    </lineage>
</organism>
<dbReference type="Proteomes" id="UP000320244">
    <property type="component" value="Unassembled WGS sequence"/>
</dbReference>
<dbReference type="RefSeq" id="WP_146319500.1">
    <property type="nucleotide sequence ID" value="NZ_VCQV01000033.1"/>
</dbReference>
<keyword evidence="1" id="KW-0732">Signal</keyword>
<name>A0A563DUN5_9MICO</name>
<feature type="domain" description="LytR/CpsA/Psr regulator C-terminal" evidence="2">
    <location>
        <begin position="155"/>
        <end position="242"/>
    </location>
</feature>
<keyword evidence="4" id="KW-1185">Reference proteome</keyword>
<feature type="domain" description="LytR/CpsA/Psr regulator C-terminal" evidence="2">
    <location>
        <begin position="54"/>
        <end position="142"/>
    </location>
</feature>
<dbReference type="AlphaFoldDB" id="A0A563DUN5"/>
<reference evidence="3 4" key="1">
    <citation type="submission" date="2019-05" db="EMBL/GenBank/DDBJ databases">
        <authorList>
            <person name="Lee S.D."/>
        </authorList>
    </citation>
    <scope>NUCLEOTIDE SEQUENCE [LARGE SCALE GENOMIC DNA]</scope>
    <source>
        <strain evidence="3 4">C5-26</strain>
    </source>
</reference>
<dbReference type="InterPro" id="IPR027381">
    <property type="entry name" value="LytR/CpsA/Psr_C"/>
</dbReference>
<dbReference type="PROSITE" id="PS51257">
    <property type="entry name" value="PROKAR_LIPOPROTEIN"/>
    <property type="match status" value="1"/>
</dbReference>
<evidence type="ECO:0000313" key="4">
    <source>
        <dbReference type="Proteomes" id="UP000320244"/>
    </source>
</evidence>
<evidence type="ECO:0000313" key="3">
    <source>
        <dbReference type="EMBL" id="TWP33968.1"/>
    </source>
</evidence>
<accession>A0A563DUN5</accession>
<dbReference type="EMBL" id="VCQV01000033">
    <property type="protein sequence ID" value="TWP33968.1"/>
    <property type="molecule type" value="Genomic_DNA"/>
</dbReference>
<reference evidence="3 4" key="2">
    <citation type="submission" date="2019-08" db="EMBL/GenBank/DDBJ databases">
        <title>Jejuicoccus antrihumi gen. nov., sp. nov., a new member of the family Dermacoccaceae isolated from a cave.</title>
        <authorList>
            <person name="Schumann P."/>
            <person name="Kim I.S."/>
        </authorList>
    </citation>
    <scope>NUCLEOTIDE SEQUENCE [LARGE SCALE GENOMIC DNA]</scope>
    <source>
        <strain evidence="3 4">C5-26</strain>
    </source>
</reference>